<dbReference type="GeneID" id="68101414"/>
<dbReference type="PANTHER" id="PTHR15323:SF6">
    <property type="entry name" value="CELL DIVISION CYCLE PROTEIN 123 HOMOLOG"/>
    <property type="match status" value="1"/>
</dbReference>
<evidence type="ECO:0000313" key="3">
    <source>
        <dbReference type="Proteomes" id="UP000816034"/>
    </source>
</evidence>
<keyword evidence="3" id="KW-1185">Reference proteome</keyword>
<dbReference type="PANTHER" id="PTHR15323">
    <property type="entry name" value="D123 PROTEIN"/>
    <property type="match status" value="1"/>
</dbReference>
<name>A0AA88KFK3_NAELO</name>
<dbReference type="AlphaFoldDB" id="A0AA88KFK3"/>
<protein>
    <recommendedName>
        <fullName evidence="4">Cell division cycle protein 123</fullName>
    </recommendedName>
</protein>
<sequence length="610" mass="71611">MGLDQMIVYEKFMKDFMKLHFSDGDGEYSFRPGWKEMIQELRSLDASQFQQVANSNSSGKTGDLFDFLPELSLGKEEDTLDQSSTLEETQTPSPKYPIKYRLGEFQCYQNTSIDNMSDLGDVLKVWRDINSLSDEHEKNITVMCFIQHITTKPRSNSPFIHLCEITGEKHDHEQQFWIHQVMEEFLDIYFNPSLDQLRLLTDFILLFVSIFSEFRLIDLCSIKAKLLELDWFLPFIMYLLFSYFYPLRDATFTLLKIMIPFPYLAQDYSQQSSNNDNWFVTIDKKQFVTDSLSIYIELTDCKNWMTQLGDHTFKTKFLSLTFNEAKAVVKEYERWFFGSSTVNEDDEETLNRLSEKIDRIIHSNTFLGSAFVKLSHRSPKDAAFRAKNYEGMVHEMVLEFHEKYNLEMENQENGDLKIKNNKYQSAISQICAQKCMKVTSGKEFINLMSTSYRSHVDLSIMLQSISESGHIPDEMPIQIVVREWTDLPIWREVRTFVRNRKITTMSQYFSTSYFPQVTMDEWKKIKDIIVERFDNQFSKILPLDDCCVDFVVLNLEQRLVKIIELNAFGDNCGPALFNWDNDADRLLMYNGPLEFRVGTPNIHESYKIVD</sequence>
<proteinExistence type="inferred from homology"/>
<dbReference type="GO" id="GO:0005737">
    <property type="term" value="C:cytoplasm"/>
    <property type="evidence" value="ECO:0007669"/>
    <property type="project" value="TreeGrafter"/>
</dbReference>
<comment type="similarity">
    <text evidence="1">Belongs to the CDC123 family.</text>
</comment>
<dbReference type="Proteomes" id="UP000816034">
    <property type="component" value="Unassembled WGS sequence"/>
</dbReference>
<dbReference type="InterPro" id="IPR009772">
    <property type="entry name" value="CDC123"/>
</dbReference>
<evidence type="ECO:0000313" key="2">
    <source>
        <dbReference type="EMBL" id="KAG2377875.1"/>
    </source>
</evidence>
<organism evidence="2 3">
    <name type="scientific">Naegleria lovaniensis</name>
    <name type="common">Amoeba</name>
    <dbReference type="NCBI Taxonomy" id="51637"/>
    <lineage>
        <taxon>Eukaryota</taxon>
        <taxon>Discoba</taxon>
        <taxon>Heterolobosea</taxon>
        <taxon>Tetramitia</taxon>
        <taxon>Eutetramitia</taxon>
        <taxon>Vahlkampfiidae</taxon>
        <taxon>Naegleria</taxon>
    </lineage>
</organism>
<dbReference type="RefSeq" id="XP_044545137.1">
    <property type="nucleotide sequence ID" value="XM_044699094.1"/>
</dbReference>
<comment type="caution">
    <text evidence="2">The sequence shown here is derived from an EMBL/GenBank/DDBJ whole genome shotgun (WGS) entry which is preliminary data.</text>
</comment>
<dbReference type="Pfam" id="PF07065">
    <property type="entry name" value="D123"/>
    <property type="match status" value="1"/>
</dbReference>
<evidence type="ECO:0000256" key="1">
    <source>
        <dbReference type="ARBA" id="ARBA00011047"/>
    </source>
</evidence>
<dbReference type="EMBL" id="PYSW02000036">
    <property type="protein sequence ID" value="KAG2377875.1"/>
    <property type="molecule type" value="Genomic_DNA"/>
</dbReference>
<evidence type="ECO:0008006" key="4">
    <source>
        <dbReference type="Google" id="ProtNLM"/>
    </source>
</evidence>
<gene>
    <name evidence="2" type="ORF">C9374_008960</name>
</gene>
<accession>A0AA88KFK3</accession>
<reference evidence="2 3" key="1">
    <citation type="journal article" date="2018" name="BMC Genomics">
        <title>The genome of Naegleria lovaniensis, the basis for a comparative approach to unravel pathogenicity factors of the human pathogenic amoeba N. fowleri.</title>
        <authorList>
            <person name="Liechti N."/>
            <person name="Schurch N."/>
            <person name="Bruggmann R."/>
            <person name="Wittwer M."/>
        </authorList>
    </citation>
    <scope>NUCLEOTIDE SEQUENCE [LARGE SCALE GENOMIC DNA]</scope>
    <source>
        <strain evidence="2 3">ATCC 30569</strain>
    </source>
</reference>